<evidence type="ECO:0000313" key="2">
    <source>
        <dbReference type="EMBL" id="WGH78224.1"/>
    </source>
</evidence>
<keyword evidence="3" id="KW-1185">Reference proteome</keyword>
<dbReference type="InterPro" id="IPR029063">
    <property type="entry name" value="SAM-dependent_MTases_sf"/>
</dbReference>
<accession>A0ABY8LDH1</accession>
<dbReference type="InterPro" id="IPR013216">
    <property type="entry name" value="Methyltransf_11"/>
</dbReference>
<sequence>MAREGDPFGDVENAGEAFVDAVIRALEARAAEPAMQRIVTAYLDALDWPGDGLHVEVGAGTGAIARAMAARAGSGRVVATDPSPALLAAGRELARDLPNLAFEVADGAGLPFKARSVDNLVMHTVLSHVPDPTILLREAARVLKSGGRLVVCDADFAKTSLSSGPGDPLQACAEFFAHYFVTDAHLVARLRDLLREADFKPGPLRIDPRVIAEGQGAMTWVGLGGRRMVEMGLIGQDLADALVAEHDRRIAEGRLYGFQPFATVISVR</sequence>
<dbReference type="RefSeq" id="WP_279964955.1">
    <property type="nucleotide sequence ID" value="NZ_CP122537.1"/>
</dbReference>
<dbReference type="EMBL" id="CP122537">
    <property type="protein sequence ID" value="WGH78224.1"/>
    <property type="molecule type" value="Genomic_DNA"/>
</dbReference>
<dbReference type="GO" id="GO:0032259">
    <property type="term" value="P:methylation"/>
    <property type="evidence" value="ECO:0007669"/>
    <property type="project" value="UniProtKB-KW"/>
</dbReference>
<organism evidence="2 3">
    <name type="scientific">Jannaschia ovalis</name>
    <dbReference type="NCBI Taxonomy" id="3038773"/>
    <lineage>
        <taxon>Bacteria</taxon>
        <taxon>Pseudomonadati</taxon>
        <taxon>Pseudomonadota</taxon>
        <taxon>Alphaproteobacteria</taxon>
        <taxon>Rhodobacterales</taxon>
        <taxon>Roseobacteraceae</taxon>
        <taxon>Jannaschia</taxon>
    </lineage>
</organism>
<keyword evidence="2" id="KW-0808">Transferase</keyword>
<reference evidence="2 3" key="1">
    <citation type="submission" date="2023-04" db="EMBL/GenBank/DDBJ databases">
        <title>Jannaschia ovalis sp. nov., a marine bacterium isolated from sea tidal flat.</title>
        <authorList>
            <person name="Kwon D.Y."/>
            <person name="Kim J.-J."/>
        </authorList>
    </citation>
    <scope>NUCLEOTIDE SEQUENCE [LARGE SCALE GENOMIC DNA]</scope>
    <source>
        <strain evidence="2 3">GRR-S6-38</strain>
    </source>
</reference>
<evidence type="ECO:0000313" key="3">
    <source>
        <dbReference type="Proteomes" id="UP001243420"/>
    </source>
</evidence>
<evidence type="ECO:0000259" key="1">
    <source>
        <dbReference type="Pfam" id="PF08241"/>
    </source>
</evidence>
<dbReference type="SUPFAM" id="SSF53335">
    <property type="entry name" value="S-adenosyl-L-methionine-dependent methyltransferases"/>
    <property type="match status" value="1"/>
</dbReference>
<name>A0ABY8LDH1_9RHOB</name>
<dbReference type="Pfam" id="PF08241">
    <property type="entry name" value="Methyltransf_11"/>
    <property type="match status" value="1"/>
</dbReference>
<keyword evidence="2" id="KW-0489">Methyltransferase</keyword>
<dbReference type="Gene3D" id="3.40.50.150">
    <property type="entry name" value="Vaccinia Virus protein VP39"/>
    <property type="match status" value="1"/>
</dbReference>
<dbReference type="Proteomes" id="UP001243420">
    <property type="component" value="Chromosome"/>
</dbReference>
<protein>
    <submittedName>
        <fullName evidence="2">Methyltransferase domain-containing protein</fullName>
    </submittedName>
</protein>
<feature type="domain" description="Methyltransferase type 11" evidence="1">
    <location>
        <begin position="55"/>
        <end position="151"/>
    </location>
</feature>
<dbReference type="GO" id="GO:0008168">
    <property type="term" value="F:methyltransferase activity"/>
    <property type="evidence" value="ECO:0007669"/>
    <property type="project" value="UniProtKB-KW"/>
</dbReference>
<dbReference type="PANTHER" id="PTHR43591">
    <property type="entry name" value="METHYLTRANSFERASE"/>
    <property type="match status" value="1"/>
</dbReference>
<gene>
    <name evidence="2" type="ORF">P8627_14490</name>
</gene>
<dbReference type="PANTHER" id="PTHR43591:SF24">
    <property type="entry name" value="2-METHOXY-6-POLYPRENYL-1,4-BENZOQUINOL METHYLASE, MITOCHONDRIAL"/>
    <property type="match status" value="1"/>
</dbReference>
<proteinExistence type="predicted"/>
<dbReference type="CDD" id="cd02440">
    <property type="entry name" value="AdoMet_MTases"/>
    <property type="match status" value="1"/>
</dbReference>